<dbReference type="PANTHER" id="PTHR11014:SF98">
    <property type="entry name" value="N-ACETYLDIAMINOPIMELATE DEACETYLASE"/>
    <property type="match status" value="1"/>
</dbReference>
<dbReference type="InterPro" id="IPR023905">
    <property type="entry name" value="AcetylDAP_deacetylase"/>
</dbReference>
<evidence type="ECO:0000313" key="7">
    <source>
        <dbReference type="EMBL" id="MBM7621778.1"/>
    </source>
</evidence>
<dbReference type="HAMAP" id="MF_01692">
    <property type="entry name" value="DapEL"/>
    <property type="match status" value="1"/>
</dbReference>
<dbReference type="RefSeq" id="WP_204418567.1">
    <property type="nucleotide sequence ID" value="NZ_JAFBED010000010.1"/>
</dbReference>
<comment type="caution">
    <text evidence="7">The sequence shown here is derived from an EMBL/GenBank/DDBJ whole genome shotgun (WGS) entry which is preliminary data.</text>
</comment>
<dbReference type="Proteomes" id="UP000737402">
    <property type="component" value="Unassembled WGS sequence"/>
</dbReference>
<dbReference type="Gene3D" id="3.40.630.10">
    <property type="entry name" value="Zn peptidases"/>
    <property type="match status" value="1"/>
</dbReference>
<evidence type="ECO:0000313" key="8">
    <source>
        <dbReference type="Proteomes" id="UP000737402"/>
    </source>
</evidence>
<organism evidence="7 8">
    <name type="scientific">Sutcliffiella tianshenii</name>
    <dbReference type="NCBI Taxonomy" id="1463404"/>
    <lineage>
        <taxon>Bacteria</taxon>
        <taxon>Bacillati</taxon>
        <taxon>Bacillota</taxon>
        <taxon>Bacilli</taxon>
        <taxon>Bacillales</taxon>
        <taxon>Bacillaceae</taxon>
        <taxon>Sutcliffiella</taxon>
    </lineage>
</organism>
<dbReference type="Pfam" id="PF07687">
    <property type="entry name" value="M20_dimer"/>
    <property type="match status" value="1"/>
</dbReference>
<keyword evidence="1 5" id="KW-0028">Amino-acid biosynthesis</keyword>
<keyword evidence="2 5" id="KW-0378">Hydrolase</keyword>
<dbReference type="InterPro" id="IPR011650">
    <property type="entry name" value="Peptidase_M20_dimer"/>
</dbReference>
<keyword evidence="3 5" id="KW-0220">Diaminopimelate biosynthesis</keyword>
<evidence type="ECO:0000256" key="4">
    <source>
        <dbReference type="ARBA" id="ARBA00023154"/>
    </source>
</evidence>
<keyword evidence="4 5" id="KW-0457">Lysine biosynthesis</keyword>
<sequence>MKKPNPKQKSSKSFVNCNLAENSSIREGVDGTDPRLLFKEKAPCQNATKEKEAKDVTNVINPFIQIRRDLHQIPEKGFQENRTQGYLLHYLNNLPQEHMEIREWETGIFVRVLGTAPSKTIGYRTDIDGLPITEETDLPFHSKHEGMMHACGHDFHMSIALGVLTHFSSNPPKDNLLFMFQPAEEGPGGALPMIQSEIFKEWKPDMIVALHIAPEYPVGTIATKPGLLFANTSELFIDLKGKGGHAAYPHQTNDMVVAACSLVSQLQTIISRNVDPLDSAVITIGKITGGTVQNIIAERARLEGTIRTLSVESMKKVKERIQALVQGVEIGYGCETSIDYGCMYHQVDNDARLTEEFMSFVENETNVNVVECRHAMTGEDYGYMIQNIPGFMFWLGVESPYGLHHSKLDPKEDAIGVGMSMLISYLTKKGNE</sequence>
<dbReference type="SUPFAM" id="SSF55031">
    <property type="entry name" value="Bacterial exopeptidase dimerisation domain"/>
    <property type="match status" value="1"/>
</dbReference>
<reference evidence="7 8" key="1">
    <citation type="submission" date="2021-01" db="EMBL/GenBank/DDBJ databases">
        <title>Genomic Encyclopedia of Type Strains, Phase IV (KMG-IV): sequencing the most valuable type-strain genomes for metagenomic binning, comparative biology and taxonomic classification.</title>
        <authorList>
            <person name="Goeker M."/>
        </authorList>
    </citation>
    <scope>NUCLEOTIDE SEQUENCE [LARGE SCALE GENOMIC DNA]</scope>
    <source>
        <strain evidence="7 8">DSM 25879</strain>
    </source>
</reference>
<proteinExistence type="inferred from homology"/>
<gene>
    <name evidence="7" type="ORF">JOC95_003686</name>
</gene>
<dbReference type="Gene3D" id="3.30.70.360">
    <property type="match status" value="1"/>
</dbReference>
<name>A0ABS2P5A4_9BACI</name>
<dbReference type="PIRSF" id="PIRSF005962">
    <property type="entry name" value="Pept_M20D_amidohydro"/>
    <property type="match status" value="1"/>
</dbReference>
<feature type="domain" description="Peptidase M20 dimerisation" evidence="6">
    <location>
        <begin position="237"/>
        <end position="326"/>
    </location>
</feature>
<evidence type="ECO:0000256" key="1">
    <source>
        <dbReference type="ARBA" id="ARBA00022605"/>
    </source>
</evidence>
<comment type="function">
    <text evidence="5">Catalyzes the conversion of N-acetyl-diaminopimelate to diaminopimelate and acetate.</text>
</comment>
<dbReference type="PANTHER" id="PTHR11014">
    <property type="entry name" value="PEPTIDASE M20 FAMILY MEMBER"/>
    <property type="match status" value="1"/>
</dbReference>
<dbReference type="EC" id="3.5.1.47" evidence="5"/>
<dbReference type="NCBIfam" id="TIGR01891">
    <property type="entry name" value="amidohydrolases"/>
    <property type="match status" value="1"/>
</dbReference>
<protein>
    <recommendedName>
        <fullName evidence="5">N-acetyldiaminopimelate deacetylase</fullName>
        <ecNumber evidence="5">3.5.1.47</ecNumber>
    </recommendedName>
</protein>
<evidence type="ECO:0000256" key="3">
    <source>
        <dbReference type="ARBA" id="ARBA00022915"/>
    </source>
</evidence>
<feature type="active site" description="Proton acceptor" evidence="5">
    <location>
        <position position="185"/>
    </location>
</feature>
<dbReference type="Pfam" id="PF01546">
    <property type="entry name" value="Peptidase_M20"/>
    <property type="match status" value="1"/>
</dbReference>
<evidence type="ECO:0000256" key="2">
    <source>
        <dbReference type="ARBA" id="ARBA00022801"/>
    </source>
</evidence>
<comment type="similarity">
    <text evidence="5">Belongs to the peptidase M20A family. N-acetyldiaminopimelate deacetylase subfamily.</text>
</comment>
<comment type="catalytic activity">
    <reaction evidence="5">
        <text>N-acetyl-(2S,6S)-2,6-diaminopimelate + H2O = (2S,6S)-2,6-diaminopimelate + acetate</text>
        <dbReference type="Rhea" id="RHEA:20405"/>
        <dbReference type="ChEBI" id="CHEBI:15377"/>
        <dbReference type="ChEBI" id="CHEBI:30089"/>
        <dbReference type="ChEBI" id="CHEBI:57609"/>
        <dbReference type="ChEBI" id="CHEBI:58767"/>
        <dbReference type="EC" id="3.5.1.47"/>
    </reaction>
</comment>
<dbReference type="SUPFAM" id="SSF53187">
    <property type="entry name" value="Zn-dependent exopeptidases"/>
    <property type="match status" value="1"/>
</dbReference>
<comment type="pathway">
    <text evidence="5">Amino-acid biosynthesis; L-lysine biosynthesis via DAP pathway; LL-2,6-diaminopimelate from (S)-tetrahydrodipicolinate (acetylase route): step 3/3.</text>
</comment>
<dbReference type="EMBL" id="JAFBED010000010">
    <property type="protein sequence ID" value="MBM7621778.1"/>
    <property type="molecule type" value="Genomic_DNA"/>
</dbReference>
<dbReference type="InterPro" id="IPR002933">
    <property type="entry name" value="Peptidase_M20"/>
</dbReference>
<feature type="active site" evidence="5">
    <location>
        <position position="126"/>
    </location>
</feature>
<dbReference type="GO" id="GO:0050118">
    <property type="term" value="F:N-acetyldiaminopimelate deacetylase activity"/>
    <property type="evidence" value="ECO:0007669"/>
    <property type="project" value="UniProtKB-EC"/>
</dbReference>
<accession>A0ABS2P5A4</accession>
<dbReference type="InterPro" id="IPR017439">
    <property type="entry name" value="Amidohydrolase"/>
</dbReference>
<dbReference type="InterPro" id="IPR036264">
    <property type="entry name" value="Bact_exopeptidase_dim_dom"/>
</dbReference>
<evidence type="ECO:0000256" key="5">
    <source>
        <dbReference type="HAMAP-Rule" id="MF_01692"/>
    </source>
</evidence>
<dbReference type="CDD" id="cd05670">
    <property type="entry name" value="M20_Acy1_YkuR-like"/>
    <property type="match status" value="1"/>
</dbReference>
<evidence type="ECO:0000259" key="6">
    <source>
        <dbReference type="Pfam" id="PF07687"/>
    </source>
</evidence>
<keyword evidence="8" id="KW-1185">Reference proteome</keyword>